<dbReference type="PANTHER" id="PTHR36838">
    <property type="entry name" value="AUXIN EFFLUX CARRIER FAMILY PROTEIN"/>
    <property type="match status" value="1"/>
</dbReference>
<dbReference type="Gene3D" id="1.20.1530.20">
    <property type="match status" value="2"/>
</dbReference>
<reference evidence="10" key="1">
    <citation type="journal article" date="2019" name="Int. J. Syst. Evol. Microbiol.">
        <title>The Global Catalogue of Microorganisms (GCM) 10K type strain sequencing project: providing services to taxonomists for standard genome sequencing and annotation.</title>
        <authorList>
            <consortium name="The Broad Institute Genomics Platform"/>
            <consortium name="The Broad Institute Genome Sequencing Center for Infectious Disease"/>
            <person name="Wu L."/>
            <person name="Ma J."/>
        </authorList>
    </citation>
    <scope>NUCLEOTIDE SEQUENCE [LARGE SCALE GENOMIC DNA]</scope>
    <source>
        <strain evidence="10">CGMCC 1.15790</strain>
    </source>
</reference>
<feature type="transmembrane region" description="Helical" evidence="8">
    <location>
        <begin position="6"/>
        <end position="22"/>
    </location>
</feature>
<keyword evidence="5 8" id="KW-0812">Transmembrane</keyword>
<feature type="transmembrane region" description="Helical" evidence="8">
    <location>
        <begin position="154"/>
        <end position="173"/>
    </location>
</feature>
<dbReference type="InterPro" id="IPR038770">
    <property type="entry name" value="Na+/solute_symporter_sf"/>
</dbReference>
<comment type="similarity">
    <text evidence="2">Belongs to the auxin efflux carrier (TC 2.A.69) family.</text>
</comment>
<feature type="transmembrane region" description="Helical" evidence="8">
    <location>
        <begin position="245"/>
        <end position="266"/>
    </location>
</feature>
<dbReference type="EMBL" id="JBHSPF010000058">
    <property type="protein sequence ID" value="MFC5629313.1"/>
    <property type="molecule type" value="Genomic_DNA"/>
</dbReference>
<dbReference type="Proteomes" id="UP001596143">
    <property type="component" value="Unassembled WGS sequence"/>
</dbReference>
<keyword evidence="6 8" id="KW-1133">Transmembrane helix</keyword>
<comment type="subcellular location">
    <subcellularLocation>
        <location evidence="1">Cell membrane</location>
        <topology evidence="1">Multi-pass membrane protein</topology>
    </subcellularLocation>
</comment>
<protein>
    <submittedName>
        <fullName evidence="9">AEC family transporter</fullName>
    </submittedName>
</protein>
<sequence length="299" mass="32826">MLVLIDVLIPIVLIFLVGFWLEKKQVLDVRSVSAVALYVLTPTLVFRTFYTTEINADLINIVLFCVLFLIAFLILNKLLARMFQWNRKKESGMTLATTFMNSGNYGAPLILFAFGEVAFAYAIIFMVVQSLLMSTAGVYLANRSNLTAADALRVVLKMPVFHALLIGVIFQWLNISIKDTYFDAIHLLADAAIPVVMIVLGMQLANISLHSLEWKTISIGTVMRLGFSPIIAYAITLLLQPNPTLSTVMIVSASMPTAATIAMISVEFDASPDIVSSITLVTTIMSVPSLWLLLTILGG</sequence>
<feature type="transmembrane region" description="Helical" evidence="8">
    <location>
        <begin position="120"/>
        <end position="142"/>
    </location>
</feature>
<proteinExistence type="inferred from homology"/>
<evidence type="ECO:0000256" key="1">
    <source>
        <dbReference type="ARBA" id="ARBA00004651"/>
    </source>
</evidence>
<evidence type="ECO:0000256" key="6">
    <source>
        <dbReference type="ARBA" id="ARBA00022989"/>
    </source>
</evidence>
<dbReference type="InterPro" id="IPR004776">
    <property type="entry name" value="Mem_transp_PIN-like"/>
</dbReference>
<accession>A0ABW0U841</accession>
<keyword evidence="7 8" id="KW-0472">Membrane</keyword>
<keyword evidence="4" id="KW-1003">Cell membrane</keyword>
<evidence type="ECO:0000256" key="8">
    <source>
        <dbReference type="SAM" id="Phobius"/>
    </source>
</evidence>
<dbReference type="Pfam" id="PF03547">
    <property type="entry name" value="Mem_trans"/>
    <property type="match status" value="2"/>
</dbReference>
<dbReference type="PANTHER" id="PTHR36838:SF1">
    <property type="entry name" value="SLR1864 PROTEIN"/>
    <property type="match status" value="1"/>
</dbReference>
<comment type="caution">
    <text evidence="9">The sequence shown here is derived from an EMBL/GenBank/DDBJ whole genome shotgun (WGS) entry which is preliminary data.</text>
</comment>
<keyword evidence="3" id="KW-0813">Transport</keyword>
<evidence type="ECO:0000256" key="3">
    <source>
        <dbReference type="ARBA" id="ARBA00022448"/>
    </source>
</evidence>
<evidence type="ECO:0000256" key="2">
    <source>
        <dbReference type="ARBA" id="ARBA00010145"/>
    </source>
</evidence>
<feature type="transmembrane region" description="Helical" evidence="8">
    <location>
        <begin position="185"/>
        <end position="205"/>
    </location>
</feature>
<feature type="transmembrane region" description="Helical" evidence="8">
    <location>
        <begin position="58"/>
        <end position="80"/>
    </location>
</feature>
<organism evidence="9 10">
    <name type="scientific">Aliibacillus thermotolerans</name>
    <dbReference type="NCBI Taxonomy" id="1834418"/>
    <lineage>
        <taxon>Bacteria</taxon>
        <taxon>Bacillati</taxon>
        <taxon>Bacillota</taxon>
        <taxon>Bacilli</taxon>
        <taxon>Bacillales</taxon>
        <taxon>Bacillaceae</taxon>
        <taxon>Aliibacillus</taxon>
    </lineage>
</organism>
<evidence type="ECO:0000256" key="5">
    <source>
        <dbReference type="ARBA" id="ARBA00022692"/>
    </source>
</evidence>
<evidence type="ECO:0000313" key="9">
    <source>
        <dbReference type="EMBL" id="MFC5629313.1"/>
    </source>
</evidence>
<feature type="transmembrane region" description="Helical" evidence="8">
    <location>
        <begin position="278"/>
        <end position="297"/>
    </location>
</feature>
<feature type="transmembrane region" description="Helical" evidence="8">
    <location>
        <begin position="217"/>
        <end position="239"/>
    </location>
</feature>
<keyword evidence="10" id="KW-1185">Reference proteome</keyword>
<evidence type="ECO:0000313" key="10">
    <source>
        <dbReference type="Proteomes" id="UP001596143"/>
    </source>
</evidence>
<dbReference type="RefSeq" id="WP_270897627.1">
    <property type="nucleotide sequence ID" value="NZ_JBHSPF010000058.1"/>
</dbReference>
<evidence type="ECO:0000256" key="7">
    <source>
        <dbReference type="ARBA" id="ARBA00023136"/>
    </source>
</evidence>
<evidence type="ECO:0000256" key="4">
    <source>
        <dbReference type="ARBA" id="ARBA00022475"/>
    </source>
</evidence>
<feature type="transmembrane region" description="Helical" evidence="8">
    <location>
        <begin position="34"/>
        <end position="52"/>
    </location>
</feature>
<gene>
    <name evidence="9" type="ORF">ACFPTR_10655</name>
</gene>
<name>A0ABW0U841_9BACI</name>